<dbReference type="EMBL" id="OC921042">
    <property type="protein sequence ID" value="CAD7653060.1"/>
    <property type="molecule type" value="Genomic_DNA"/>
</dbReference>
<keyword evidence="1" id="KW-0812">Transmembrane</keyword>
<feature type="transmembrane region" description="Helical" evidence="1">
    <location>
        <begin position="209"/>
        <end position="229"/>
    </location>
</feature>
<dbReference type="OrthoDB" id="10656747at2759"/>
<proteinExistence type="predicted"/>
<keyword evidence="3" id="KW-1185">Reference proteome</keyword>
<feature type="transmembrane region" description="Helical" evidence="1">
    <location>
        <begin position="241"/>
        <end position="260"/>
    </location>
</feature>
<dbReference type="EMBL" id="CAJPVJ010006217">
    <property type="protein sequence ID" value="CAG2170247.1"/>
    <property type="molecule type" value="Genomic_DNA"/>
</dbReference>
<organism evidence="2">
    <name type="scientific">Oppiella nova</name>
    <dbReference type="NCBI Taxonomy" id="334625"/>
    <lineage>
        <taxon>Eukaryota</taxon>
        <taxon>Metazoa</taxon>
        <taxon>Ecdysozoa</taxon>
        <taxon>Arthropoda</taxon>
        <taxon>Chelicerata</taxon>
        <taxon>Arachnida</taxon>
        <taxon>Acari</taxon>
        <taxon>Acariformes</taxon>
        <taxon>Sarcoptiformes</taxon>
        <taxon>Oribatida</taxon>
        <taxon>Brachypylina</taxon>
        <taxon>Oppioidea</taxon>
        <taxon>Oppiidae</taxon>
        <taxon>Oppiella</taxon>
    </lineage>
</organism>
<reference evidence="2" key="1">
    <citation type="submission" date="2020-11" db="EMBL/GenBank/DDBJ databases">
        <authorList>
            <person name="Tran Van P."/>
        </authorList>
    </citation>
    <scope>NUCLEOTIDE SEQUENCE</scope>
</reference>
<dbReference type="AlphaFoldDB" id="A0A7R9M691"/>
<dbReference type="Proteomes" id="UP000728032">
    <property type="component" value="Unassembled WGS sequence"/>
</dbReference>
<keyword evidence="1" id="KW-0472">Membrane</keyword>
<keyword evidence="1" id="KW-1133">Transmembrane helix</keyword>
<accession>A0A7R9M691</accession>
<evidence type="ECO:0000313" key="2">
    <source>
        <dbReference type="EMBL" id="CAD7653060.1"/>
    </source>
</evidence>
<evidence type="ECO:0000313" key="3">
    <source>
        <dbReference type="Proteomes" id="UP000728032"/>
    </source>
</evidence>
<sequence length="297" mass="34179">MHDLISYEKYDKRQQKEADGSDTGANIVGNRRQIVINVGNGANGGKGGDGGAGYIRHRGKVSKHESLTDDITQQNVKTVSKHESLTDDITQQNVKTGYKQIWIHDRYHINGRNGDDGVAPDDSVDANRGKNVTLGPVSRWLLYQLVAYAKHHLRHRIDDCQFFIVDRIKRSDHEFVKKLMDSLRYLLLMTVFECIRYGDLIISHDNYSVRRVVNGFVLILMFLCVIRAYRQVTHTGNRSVSWCLCFIVKSCIFLVILELFRYSDVLLSHIFHDSHNRDTDPEIHIRVEALSKKRLQK</sequence>
<protein>
    <submittedName>
        <fullName evidence="2">Uncharacterized protein</fullName>
    </submittedName>
</protein>
<evidence type="ECO:0000256" key="1">
    <source>
        <dbReference type="SAM" id="Phobius"/>
    </source>
</evidence>
<gene>
    <name evidence="2" type="ORF">ONB1V03_LOCUS9718</name>
</gene>
<name>A0A7R9M691_9ACAR</name>